<dbReference type="SUPFAM" id="SSF103473">
    <property type="entry name" value="MFS general substrate transporter"/>
    <property type="match status" value="1"/>
</dbReference>
<dbReference type="FunFam" id="1.20.1250.20:FF:000018">
    <property type="entry name" value="MFS transporter permease"/>
    <property type="match status" value="1"/>
</dbReference>
<dbReference type="GO" id="GO:0016020">
    <property type="term" value="C:membrane"/>
    <property type="evidence" value="ECO:0007669"/>
    <property type="project" value="UniProtKB-SubCell"/>
</dbReference>
<keyword evidence="5 6" id="KW-0472">Membrane</keyword>
<gene>
    <name evidence="8" type="ORF">FFLO_06522</name>
</gene>
<keyword evidence="3 6" id="KW-0812">Transmembrane</keyword>
<feature type="transmembrane region" description="Helical" evidence="6">
    <location>
        <begin position="129"/>
        <end position="146"/>
    </location>
</feature>
<evidence type="ECO:0000256" key="3">
    <source>
        <dbReference type="ARBA" id="ARBA00022692"/>
    </source>
</evidence>
<evidence type="ECO:0000256" key="2">
    <source>
        <dbReference type="ARBA" id="ARBA00022448"/>
    </source>
</evidence>
<organism evidence="8 9">
    <name type="scientific">Filobasidium floriforme</name>
    <dbReference type="NCBI Taxonomy" id="5210"/>
    <lineage>
        <taxon>Eukaryota</taxon>
        <taxon>Fungi</taxon>
        <taxon>Dikarya</taxon>
        <taxon>Basidiomycota</taxon>
        <taxon>Agaricomycotina</taxon>
        <taxon>Tremellomycetes</taxon>
        <taxon>Filobasidiales</taxon>
        <taxon>Filobasidiaceae</taxon>
        <taxon>Filobasidium</taxon>
    </lineage>
</organism>
<feature type="transmembrane region" description="Helical" evidence="6">
    <location>
        <begin position="447"/>
        <end position="468"/>
    </location>
</feature>
<proteinExistence type="predicted"/>
<comment type="caution">
    <text evidence="8">The sequence shown here is derived from an EMBL/GenBank/DDBJ whole genome shotgun (WGS) entry which is preliminary data.</text>
</comment>
<feature type="transmembrane region" description="Helical" evidence="6">
    <location>
        <begin position="331"/>
        <end position="348"/>
    </location>
</feature>
<sequence length="503" mass="55354">MSVYPIEDKVNPTAKDDIETKIVDTDLANQGYIETDDQTALALYEIPDDERRRLLRRLDSRIAPLVMILYLIAFLDRIITGNAAVGGMTADLNFPSNGLSVATSIFYATYVILEVPFTTLLRTLRPSRLIPGVVLVWGGVVLGMGFSTNYATILATRLLLGGLEAALTPCLMLYLTTFYQRNELALRMCYLFISAALSGCVGGLIAAGFLKMDGLAGIEGWRWIFIIEGALTIVVGIISAFIIADRWQDATYLSDRQLFLMKVRDAKAAMFSKDDGFSTVEIKKAFTDPMIYLSGLGQFLFDVCLYGFSTFLVVIINQLGFDRIESQAMTAPVYFVAAMVYLIGALISDKYSIRWGLMFPMACVSIVGYVLLCAVHNNAVKLFACFLAGAGIYICVGLHFTWIGQNIAGFRKRSVAIGMQQAMGNTGGIVAGQIYRSTDSPRYLLGHAVSLGCMAGALGVITLEYFIWKRRNTARDAMSQEQKLVEDDAGIDGDKHHSFRYAL</sequence>
<dbReference type="InterPro" id="IPR020846">
    <property type="entry name" value="MFS_dom"/>
</dbReference>
<comment type="subcellular location">
    <subcellularLocation>
        <location evidence="1">Membrane</location>
        <topology evidence="1">Multi-pass membrane protein</topology>
    </subcellularLocation>
</comment>
<dbReference type="FunFam" id="1.20.1250.20:FF:000013">
    <property type="entry name" value="MFS general substrate transporter"/>
    <property type="match status" value="1"/>
</dbReference>
<evidence type="ECO:0000256" key="5">
    <source>
        <dbReference type="ARBA" id="ARBA00023136"/>
    </source>
</evidence>
<dbReference type="PROSITE" id="PS50850">
    <property type="entry name" value="MFS"/>
    <property type="match status" value="1"/>
</dbReference>
<evidence type="ECO:0000313" key="8">
    <source>
        <dbReference type="EMBL" id="KAG7527897.1"/>
    </source>
</evidence>
<evidence type="ECO:0000256" key="6">
    <source>
        <dbReference type="SAM" id="Phobius"/>
    </source>
</evidence>
<dbReference type="Gene3D" id="1.20.1250.20">
    <property type="entry name" value="MFS general substrate transporter like domains"/>
    <property type="match status" value="2"/>
</dbReference>
<dbReference type="PANTHER" id="PTHR43791:SF24">
    <property type="entry name" value="NICOTINIC ACID PLASMA MEMBRANE TRANSPORTER"/>
    <property type="match status" value="1"/>
</dbReference>
<accession>A0A8K0JH41</accession>
<dbReference type="Pfam" id="PF07690">
    <property type="entry name" value="MFS_1"/>
    <property type="match status" value="1"/>
</dbReference>
<evidence type="ECO:0000259" key="7">
    <source>
        <dbReference type="PROSITE" id="PS50850"/>
    </source>
</evidence>
<dbReference type="AlphaFoldDB" id="A0A8K0JH41"/>
<dbReference type="InterPro" id="IPR036259">
    <property type="entry name" value="MFS_trans_sf"/>
</dbReference>
<dbReference type="InterPro" id="IPR011701">
    <property type="entry name" value="MFS"/>
</dbReference>
<dbReference type="GO" id="GO:0022857">
    <property type="term" value="F:transmembrane transporter activity"/>
    <property type="evidence" value="ECO:0007669"/>
    <property type="project" value="InterPro"/>
</dbReference>
<keyword evidence="4 6" id="KW-1133">Transmembrane helix</keyword>
<feature type="transmembrane region" description="Helical" evidence="6">
    <location>
        <begin position="381"/>
        <end position="403"/>
    </location>
</feature>
<feature type="domain" description="Major facilitator superfamily (MFS) profile" evidence="7">
    <location>
        <begin position="62"/>
        <end position="471"/>
    </location>
</feature>
<evidence type="ECO:0000256" key="1">
    <source>
        <dbReference type="ARBA" id="ARBA00004141"/>
    </source>
</evidence>
<reference evidence="8" key="1">
    <citation type="submission" date="2020-04" db="EMBL/GenBank/DDBJ databases">
        <title>Analysis of mating type loci in Filobasidium floriforme.</title>
        <authorList>
            <person name="Nowrousian M."/>
        </authorList>
    </citation>
    <scope>NUCLEOTIDE SEQUENCE</scope>
    <source>
        <strain evidence="8">CBS 6242</strain>
    </source>
</reference>
<dbReference type="PANTHER" id="PTHR43791">
    <property type="entry name" value="PERMEASE-RELATED"/>
    <property type="match status" value="1"/>
</dbReference>
<keyword evidence="2" id="KW-0813">Transport</keyword>
<feature type="transmembrane region" description="Helical" evidence="6">
    <location>
        <begin position="355"/>
        <end position="375"/>
    </location>
</feature>
<feature type="transmembrane region" description="Helical" evidence="6">
    <location>
        <begin position="299"/>
        <end position="319"/>
    </location>
</feature>
<feature type="transmembrane region" description="Helical" evidence="6">
    <location>
        <begin position="62"/>
        <end position="79"/>
    </location>
</feature>
<dbReference type="Proteomes" id="UP000812966">
    <property type="component" value="Unassembled WGS sequence"/>
</dbReference>
<protein>
    <recommendedName>
        <fullName evidence="7">Major facilitator superfamily (MFS) profile domain-containing protein</fullName>
    </recommendedName>
</protein>
<feature type="transmembrane region" description="Helical" evidence="6">
    <location>
        <begin position="221"/>
        <end position="244"/>
    </location>
</feature>
<dbReference type="EMBL" id="JABELV010000220">
    <property type="protein sequence ID" value="KAG7527897.1"/>
    <property type="molecule type" value="Genomic_DNA"/>
</dbReference>
<feature type="transmembrane region" description="Helical" evidence="6">
    <location>
        <begin position="99"/>
        <end position="117"/>
    </location>
</feature>
<evidence type="ECO:0000313" key="9">
    <source>
        <dbReference type="Proteomes" id="UP000812966"/>
    </source>
</evidence>
<keyword evidence="9" id="KW-1185">Reference proteome</keyword>
<name>A0A8K0JH41_9TREE</name>
<feature type="transmembrane region" description="Helical" evidence="6">
    <location>
        <begin position="188"/>
        <end position="209"/>
    </location>
</feature>
<evidence type="ECO:0000256" key="4">
    <source>
        <dbReference type="ARBA" id="ARBA00022989"/>
    </source>
</evidence>